<dbReference type="InterPro" id="IPR006594">
    <property type="entry name" value="LisH"/>
</dbReference>
<dbReference type="PANTHER" id="PTHR45093">
    <property type="entry name" value="TRANSCRIPTION ACTIVATOR MSS11"/>
    <property type="match status" value="1"/>
</dbReference>
<reference evidence="5" key="2">
    <citation type="submission" date="2018-05" db="EMBL/GenBank/DDBJ databases">
        <title>OmerRS3 (Oryza meridionalis Reference Sequence Version 3).</title>
        <authorList>
            <person name="Zhang J."/>
            <person name="Kudrna D."/>
            <person name="Lee S."/>
            <person name="Talag J."/>
            <person name="Welchert J."/>
            <person name="Wing R.A."/>
        </authorList>
    </citation>
    <scope>NUCLEOTIDE SEQUENCE [LARGE SCALE GENOMIC DNA]</scope>
    <source>
        <strain evidence="5">cv. OR44</strain>
    </source>
</reference>
<keyword evidence="2" id="KW-0805">Transcription regulation</keyword>
<keyword evidence="4" id="KW-0539">Nucleus</keyword>
<dbReference type="SMART" id="SM00667">
    <property type="entry name" value="LisH"/>
    <property type="match status" value="1"/>
</dbReference>
<comment type="subcellular location">
    <subcellularLocation>
        <location evidence="1">Nucleus</location>
    </subcellularLocation>
</comment>
<dbReference type="Gramene" id="OMERI01G21110.4">
    <property type="protein sequence ID" value="OMERI01G21110.4"/>
    <property type="gene ID" value="OMERI01G21110"/>
</dbReference>
<dbReference type="Pfam" id="PF08513">
    <property type="entry name" value="LisH"/>
    <property type="match status" value="1"/>
</dbReference>
<evidence type="ECO:0000313" key="6">
    <source>
        <dbReference type="Proteomes" id="UP000008021"/>
    </source>
</evidence>
<dbReference type="HOGENOM" id="CLU_2816722_0_0_1"/>
<dbReference type="GO" id="GO:0005634">
    <property type="term" value="C:nucleus"/>
    <property type="evidence" value="ECO:0007669"/>
    <property type="project" value="UniProtKB-SubCell"/>
</dbReference>
<dbReference type="AlphaFoldDB" id="A0A0E0C4R3"/>
<dbReference type="Proteomes" id="UP000008021">
    <property type="component" value="Chromosome 1"/>
</dbReference>
<organism evidence="5">
    <name type="scientific">Oryza meridionalis</name>
    <dbReference type="NCBI Taxonomy" id="40149"/>
    <lineage>
        <taxon>Eukaryota</taxon>
        <taxon>Viridiplantae</taxon>
        <taxon>Streptophyta</taxon>
        <taxon>Embryophyta</taxon>
        <taxon>Tracheophyta</taxon>
        <taxon>Spermatophyta</taxon>
        <taxon>Magnoliopsida</taxon>
        <taxon>Liliopsida</taxon>
        <taxon>Poales</taxon>
        <taxon>Poaceae</taxon>
        <taxon>BOP clade</taxon>
        <taxon>Oryzoideae</taxon>
        <taxon>Oryzeae</taxon>
        <taxon>Oryzinae</taxon>
        <taxon>Oryza</taxon>
    </lineage>
</organism>
<evidence type="ECO:0000256" key="4">
    <source>
        <dbReference type="ARBA" id="ARBA00023242"/>
    </source>
</evidence>
<dbReference type="PANTHER" id="PTHR45093:SF2">
    <property type="entry name" value="LISH DOMAIN-CONTAINING PROTEIN"/>
    <property type="match status" value="1"/>
</dbReference>
<keyword evidence="3" id="KW-0804">Transcription</keyword>
<evidence type="ECO:0000313" key="5">
    <source>
        <dbReference type="EnsemblPlants" id="OMERI01G21110.4"/>
    </source>
</evidence>
<evidence type="ECO:0000256" key="2">
    <source>
        <dbReference type="ARBA" id="ARBA00023015"/>
    </source>
</evidence>
<evidence type="ECO:0000256" key="3">
    <source>
        <dbReference type="ARBA" id="ARBA00023163"/>
    </source>
</evidence>
<dbReference type="PROSITE" id="PS50896">
    <property type="entry name" value="LISH"/>
    <property type="match status" value="1"/>
</dbReference>
<sequence>MAVLAARLDVYIYDYFMKRNLQATAKAFQAEGKVSLDPVVKAVANCLNSGFLQRVMLLIHHKQVIPL</sequence>
<keyword evidence="6" id="KW-1185">Reference proteome</keyword>
<protein>
    <submittedName>
        <fullName evidence="5">Uncharacterized protein</fullName>
    </submittedName>
</protein>
<proteinExistence type="predicted"/>
<accession>A0A0E0C4R3</accession>
<evidence type="ECO:0000256" key="1">
    <source>
        <dbReference type="ARBA" id="ARBA00004123"/>
    </source>
</evidence>
<dbReference type="EnsemblPlants" id="OMERI01G21110.4">
    <property type="protein sequence ID" value="OMERI01G21110.4"/>
    <property type="gene ID" value="OMERI01G21110"/>
</dbReference>
<name>A0A0E0C4R3_9ORYZ</name>
<reference evidence="5" key="1">
    <citation type="submission" date="2015-04" db="UniProtKB">
        <authorList>
            <consortium name="EnsemblPlants"/>
        </authorList>
    </citation>
    <scope>IDENTIFICATION</scope>
</reference>